<dbReference type="PANTHER" id="PTHR30582">
    <property type="entry name" value="L,D-TRANSPEPTIDASE"/>
    <property type="match status" value="1"/>
</dbReference>
<dbReference type="Pfam" id="PF03734">
    <property type="entry name" value="YkuD"/>
    <property type="match status" value="1"/>
</dbReference>
<keyword evidence="3" id="KW-0808">Transferase</keyword>
<feature type="chain" id="PRO_5045493798" evidence="9">
    <location>
        <begin position="26"/>
        <end position="493"/>
    </location>
</feature>
<keyword evidence="12" id="KW-1185">Reference proteome</keyword>
<dbReference type="PROSITE" id="PS52029">
    <property type="entry name" value="LD_TPASE"/>
    <property type="match status" value="1"/>
</dbReference>
<keyword evidence="5 7" id="KW-0573">Peptidoglycan synthesis</keyword>
<protein>
    <submittedName>
        <fullName evidence="11">L,D-transpeptidase</fullName>
    </submittedName>
</protein>
<feature type="signal peptide" evidence="9">
    <location>
        <begin position="1"/>
        <end position="25"/>
    </location>
</feature>
<reference evidence="11 12" key="1">
    <citation type="submission" date="2024-05" db="EMBL/GenBank/DDBJ databases">
        <authorList>
            <person name="Jiang F."/>
        </authorList>
    </citation>
    <scope>NUCLEOTIDE SEQUENCE [LARGE SCALE GENOMIC DNA]</scope>
    <source>
        <strain evidence="11 12">LZ166</strain>
    </source>
</reference>
<evidence type="ECO:0000256" key="7">
    <source>
        <dbReference type="PROSITE-ProRule" id="PRU01373"/>
    </source>
</evidence>
<evidence type="ECO:0000256" key="6">
    <source>
        <dbReference type="ARBA" id="ARBA00023316"/>
    </source>
</evidence>
<dbReference type="Gene3D" id="2.40.440.10">
    <property type="entry name" value="L,D-transpeptidase catalytic domain-like"/>
    <property type="match status" value="1"/>
</dbReference>
<evidence type="ECO:0000256" key="3">
    <source>
        <dbReference type="ARBA" id="ARBA00022679"/>
    </source>
</evidence>
<comment type="similarity">
    <text evidence="2">Belongs to the YkuD family.</text>
</comment>
<evidence type="ECO:0000256" key="5">
    <source>
        <dbReference type="ARBA" id="ARBA00022984"/>
    </source>
</evidence>
<keyword evidence="4 7" id="KW-0133">Cell shape</keyword>
<dbReference type="InterPro" id="IPR050979">
    <property type="entry name" value="LD-transpeptidase"/>
</dbReference>
<evidence type="ECO:0000256" key="2">
    <source>
        <dbReference type="ARBA" id="ARBA00005992"/>
    </source>
</evidence>
<feature type="domain" description="L,D-TPase catalytic" evidence="10">
    <location>
        <begin position="359"/>
        <end position="492"/>
    </location>
</feature>
<dbReference type="RefSeq" id="WP_367954324.1">
    <property type="nucleotide sequence ID" value="NZ_JBDPGJ010000002.1"/>
</dbReference>
<evidence type="ECO:0000313" key="11">
    <source>
        <dbReference type="EMBL" id="MEX0406482.1"/>
    </source>
</evidence>
<gene>
    <name evidence="11" type="ORF">ABGN05_12465</name>
</gene>
<feature type="active site" description="Proton donor/acceptor" evidence="7">
    <location>
        <position position="452"/>
    </location>
</feature>
<dbReference type="SUPFAM" id="SSF141523">
    <property type="entry name" value="L,D-transpeptidase catalytic domain-like"/>
    <property type="match status" value="1"/>
</dbReference>
<name>A0ABV3SIC1_9HYPH</name>
<organism evidence="11 12">
    <name type="scientific">Aquibium pacificus</name>
    <dbReference type="NCBI Taxonomy" id="3153579"/>
    <lineage>
        <taxon>Bacteria</taxon>
        <taxon>Pseudomonadati</taxon>
        <taxon>Pseudomonadota</taxon>
        <taxon>Alphaproteobacteria</taxon>
        <taxon>Hyphomicrobiales</taxon>
        <taxon>Phyllobacteriaceae</taxon>
        <taxon>Aquibium</taxon>
    </lineage>
</organism>
<evidence type="ECO:0000256" key="4">
    <source>
        <dbReference type="ARBA" id="ARBA00022960"/>
    </source>
</evidence>
<evidence type="ECO:0000256" key="1">
    <source>
        <dbReference type="ARBA" id="ARBA00004752"/>
    </source>
</evidence>
<feature type="region of interest" description="Disordered" evidence="8">
    <location>
        <begin position="188"/>
        <end position="214"/>
    </location>
</feature>
<evidence type="ECO:0000313" key="12">
    <source>
        <dbReference type="Proteomes" id="UP001556692"/>
    </source>
</evidence>
<keyword evidence="6 7" id="KW-0961">Cell wall biogenesis/degradation</keyword>
<keyword evidence="9" id="KW-0732">Signal</keyword>
<dbReference type="EMBL" id="JBDPGJ010000002">
    <property type="protein sequence ID" value="MEX0406482.1"/>
    <property type="molecule type" value="Genomic_DNA"/>
</dbReference>
<evidence type="ECO:0000256" key="9">
    <source>
        <dbReference type="SAM" id="SignalP"/>
    </source>
</evidence>
<dbReference type="PANTHER" id="PTHR30582:SF30">
    <property type="entry name" value="BLR4375 PROTEIN"/>
    <property type="match status" value="1"/>
</dbReference>
<accession>A0ABV3SIC1</accession>
<dbReference type="InterPro" id="IPR005490">
    <property type="entry name" value="LD_TPept_cat_dom"/>
</dbReference>
<feature type="active site" description="Nucleophile" evidence="7">
    <location>
        <position position="468"/>
    </location>
</feature>
<dbReference type="CDD" id="cd16913">
    <property type="entry name" value="YkuD_like"/>
    <property type="match status" value="1"/>
</dbReference>
<sequence>MTGRNLILSAAAGLLAAGTVSVAAAAVAPGSGGNEANPPADAYRPGLLLAQNGEVDIFFDARGRRVILDARTGEVIAIEEPGVRQRQWPQYDRLYESGVLSARPRDPDAVAAERYRRFREYQLGLREAPDEDFPDEEYQGYPQEDRIERRAIPEYGEAPEYRPVPEFGEAPEYARGEALERAPLPADPFAENPVTGSTPGAGEEFPPAPSRSPAGEDVAELQILLDRAGLSPGVIDGKMGGNVKKALDAYTEMTGKRLDISDRQMIADWLVDTGGDAFTTYTITPEDAAGPYVASVPADYGDKAKLEQLSFTSTAEMLAERFHMDETYLKALNPGADFSRPGTQVKVANPGSPKAAEVERIVADKGREQVRAYDRQGNLVAAYPATIGSTDMPSPSGTVTVERIAFDPEYTYNPKINFKQGDNDKVLRIPPGPNGPVGSMWIALSKPTYGIHGTPEPSKIGKTNSHGCVRLTNWDARELAKMVKPGIFVQFID</sequence>
<comment type="caution">
    <text evidence="11">The sequence shown here is derived from an EMBL/GenBank/DDBJ whole genome shotgun (WGS) entry which is preliminary data.</text>
</comment>
<evidence type="ECO:0000259" key="10">
    <source>
        <dbReference type="PROSITE" id="PS52029"/>
    </source>
</evidence>
<comment type="pathway">
    <text evidence="1 7">Cell wall biogenesis; peptidoglycan biosynthesis.</text>
</comment>
<evidence type="ECO:0000256" key="8">
    <source>
        <dbReference type="SAM" id="MobiDB-lite"/>
    </source>
</evidence>
<proteinExistence type="inferred from homology"/>
<dbReference type="Proteomes" id="UP001556692">
    <property type="component" value="Unassembled WGS sequence"/>
</dbReference>
<dbReference type="InterPro" id="IPR038063">
    <property type="entry name" value="Transpep_catalytic_dom"/>
</dbReference>